<feature type="domain" description="Tubulin-folding cofactor D C-terminal" evidence="3">
    <location>
        <begin position="908"/>
        <end position="1075"/>
    </location>
</feature>
<dbReference type="GO" id="GO:0048487">
    <property type="term" value="F:beta-tubulin binding"/>
    <property type="evidence" value="ECO:0007669"/>
    <property type="project" value="InterPro"/>
</dbReference>
<dbReference type="GeneID" id="54566266"/>
<dbReference type="InterPro" id="IPR016024">
    <property type="entry name" value="ARM-type_fold"/>
</dbReference>
<sequence length="1157" mass="126276">MNTISSHMENADEEDDLKLIKASVGLLTDLEHDLPRLLFKPGQRRAHTRVKKRDLDRVVNLIEPFQGEPQLLDAKLRFVLPPIVDAYLEFLSRPNAREKTEHIDLETAVRGQKVIVGFLNNEPKYLEPFLEALERTVSSDDSPKTAWKVPYVLLLWLSHLLLTPFDLESISDKPASVNSDKDRIAFSLLLPRLATRILNIGLAYLATPTKAQDAAAAMLVRLSIRPDVQKHNLAAALVREQLSTLSQSASEMPDMYQMLGGLRLVAGVASSAELSHLVPDIYRTCERAFEADDTSSLSSNAVAKKIIVKIFRNVPILALRSVSSQGPLRSFLETTDVLENVIDYLLRSVGDKDTPVRYAAAKALSLIILELDAEMGHEVVQAIIDSFKEDMPRSAQAIDFTTANPLKWHGLTLALAHALFKRSASPNQLPDILDALISALQFQQRTATGTTLGTNVRDAANFGIWSLSRRYTTSELSQVKASSLHSSNRAGAAESIIHVLAVQLILSSCLDPAGNIRRGSSAALQELVGRHPNQVHEGISLVQIVDYQAVSLRNRAMLDVAKKAAVLHSFYWEALLEGLFGWRGLGSADVPSRQSAATSIARLDEVAPTDMSSQVLESVLQQIEACPAKEVESLHGLALALALIAKTSSTTSAVLTGSQQVDLSQLLTTLTRLESALSDFSPRMLRSEFPASLAQLTTALCDSCFEAFDRDLPALQTQAVPWQTLDAIADKLLYRREEWILQVVPDLVKSILRLRRAASQPLGCLGASALAEKVSVEGAKSTLHSVGRAVALGALASVYDTAGLVGAKAAGSIETLCGLMTVMNVDWRIIGARALQLTVSSVGDAQTADETIVASICAAIHTGLNDYTVDERGDIGSLVRLQSLSCASALLASPTFKRQEAALQVIQGDVYRLSLEKLDRVRLQAAQCRQRFLDLKSDLPMVDVASVSSLEHFEAALSPLSSPSTPEWTHRALLEGCILCAGVGAESLLIASREALLNCLHTMDLPLLEHLLTLYTIVMKTLLLETPNTQPSLELLAFLLDMQIPQRLATSPTFKWRNLLSVVQKSHHKSNDIGKILAAVHVYIGLAEIESIREEVLKKVVSMLKTNPYPRVRIALAEALWMVTGEEALKRVDWALPVAGSRVVLEEVQGRWIGTGT</sequence>
<keyword evidence="6" id="KW-1185">Reference proteome</keyword>
<keyword evidence="1" id="KW-0143">Chaperone</keyword>
<dbReference type="PROSITE" id="PS50077">
    <property type="entry name" value="HEAT_REPEAT"/>
    <property type="match status" value="1"/>
</dbReference>
<dbReference type="InterPro" id="IPR011989">
    <property type="entry name" value="ARM-like"/>
</dbReference>
<evidence type="ECO:0000256" key="2">
    <source>
        <dbReference type="PROSITE-ProRule" id="PRU00103"/>
    </source>
</evidence>
<dbReference type="GO" id="GO:0005096">
    <property type="term" value="F:GTPase activator activity"/>
    <property type="evidence" value="ECO:0007669"/>
    <property type="project" value="InterPro"/>
</dbReference>
<organism evidence="5 6">
    <name type="scientific">Zasmidium cellare ATCC 36951</name>
    <dbReference type="NCBI Taxonomy" id="1080233"/>
    <lineage>
        <taxon>Eukaryota</taxon>
        <taxon>Fungi</taxon>
        <taxon>Dikarya</taxon>
        <taxon>Ascomycota</taxon>
        <taxon>Pezizomycotina</taxon>
        <taxon>Dothideomycetes</taxon>
        <taxon>Dothideomycetidae</taxon>
        <taxon>Mycosphaerellales</taxon>
        <taxon>Mycosphaerellaceae</taxon>
        <taxon>Zasmidium</taxon>
    </lineage>
</organism>
<dbReference type="Pfam" id="PF23579">
    <property type="entry name" value="ARM_TBCD"/>
    <property type="match status" value="1"/>
</dbReference>
<dbReference type="RefSeq" id="XP_033666939.1">
    <property type="nucleotide sequence ID" value="XM_033812994.1"/>
</dbReference>
<protein>
    <submittedName>
        <fullName evidence="5">Uncharacterized protein</fullName>
    </submittedName>
</protein>
<feature type="repeat" description="HEAT" evidence="2">
    <location>
        <begin position="341"/>
        <end position="378"/>
    </location>
</feature>
<dbReference type="GO" id="GO:0007023">
    <property type="term" value="P:post-chaperonin tubulin folding pathway"/>
    <property type="evidence" value="ECO:0007669"/>
    <property type="project" value="InterPro"/>
</dbReference>
<reference evidence="5" key="1">
    <citation type="journal article" date="2020" name="Stud. Mycol.">
        <title>101 Dothideomycetes genomes: a test case for predicting lifestyles and emergence of pathogens.</title>
        <authorList>
            <person name="Haridas S."/>
            <person name="Albert R."/>
            <person name="Binder M."/>
            <person name="Bloem J."/>
            <person name="Labutti K."/>
            <person name="Salamov A."/>
            <person name="Andreopoulos B."/>
            <person name="Baker S."/>
            <person name="Barry K."/>
            <person name="Bills G."/>
            <person name="Bluhm B."/>
            <person name="Cannon C."/>
            <person name="Castanera R."/>
            <person name="Culley D."/>
            <person name="Daum C."/>
            <person name="Ezra D."/>
            <person name="Gonzalez J."/>
            <person name="Henrissat B."/>
            <person name="Kuo A."/>
            <person name="Liang C."/>
            <person name="Lipzen A."/>
            <person name="Lutzoni F."/>
            <person name="Magnuson J."/>
            <person name="Mondo S."/>
            <person name="Nolan M."/>
            <person name="Ohm R."/>
            <person name="Pangilinan J."/>
            <person name="Park H.-J."/>
            <person name="Ramirez L."/>
            <person name="Alfaro M."/>
            <person name="Sun H."/>
            <person name="Tritt A."/>
            <person name="Yoshinaga Y."/>
            <person name="Zwiers L.-H."/>
            <person name="Turgeon B."/>
            <person name="Goodwin S."/>
            <person name="Spatafora J."/>
            <person name="Crous P."/>
            <person name="Grigoriev I."/>
        </authorList>
    </citation>
    <scope>NUCLEOTIDE SEQUENCE</scope>
    <source>
        <strain evidence="5">ATCC 36951</strain>
    </source>
</reference>
<proteinExistence type="predicted"/>
<dbReference type="GO" id="GO:0000226">
    <property type="term" value="P:microtubule cytoskeleton organization"/>
    <property type="evidence" value="ECO:0007669"/>
    <property type="project" value="TreeGrafter"/>
</dbReference>
<dbReference type="InterPro" id="IPR058033">
    <property type="entry name" value="ARM_TBCD_2nd"/>
</dbReference>
<dbReference type="OrthoDB" id="10253476at2759"/>
<dbReference type="GO" id="GO:0007021">
    <property type="term" value="P:tubulin complex assembly"/>
    <property type="evidence" value="ECO:0007669"/>
    <property type="project" value="InterPro"/>
</dbReference>
<dbReference type="PANTHER" id="PTHR12658:SF0">
    <property type="entry name" value="TUBULIN-SPECIFIC CHAPERONE D"/>
    <property type="match status" value="1"/>
</dbReference>
<dbReference type="Proteomes" id="UP000799537">
    <property type="component" value="Unassembled WGS sequence"/>
</dbReference>
<evidence type="ECO:0000259" key="4">
    <source>
        <dbReference type="Pfam" id="PF25767"/>
    </source>
</evidence>
<dbReference type="SUPFAM" id="SSF48371">
    <property type="entry name" value="ARM repeat"/>
    <property type="match status" value="1"/>
</dbReference>
<dbReference type="InterPro" id="IPR022577">
    <property type="entry name" value="TBCD_C"/>
</dbReference>
<dbReference type="EMBL" id="ML993598">
    <property type="protein sequence ID" value="KAF2166050.1"/>
    <property type="molecule type" value="Genomic_DNA"/>
</dbReference>
<gene>
    <name evidence="5" type="ORF">M409DRAFT_55396</name>
</gene>
<feature type="domain" description="Tubulin-folding cofactor D ARM repeats" evidence="4">
    <location>
        <begin position="333"/>
        <end position="538"/>
    </location>
</feature>
<evidence type="ECO:0000256" key="1">
    <source>
        <dbReference type="ARBA" id="ARBA00023186"/>
    </source>
</evidence>
<evidence type="ECO:0000259" key="3">
    <source>
        <dbReference type="Pfam" id="PF12612"/>
    </source>
</evidence>
<dbReference type="InterPro" id="IPR021133">
    <property type="entry name" value="HEAT_type_2"/>
</dbReference>
<name>A0A6A6CIM7_ZASCE</name>
<dbReference type="InterPro" id="IPR033162">
    <property type="entry name" value="TBCD"/>
</dbReference>
<dbReference type="Gene3D" id="1.25.10.10">
    <property type="entry name" value="Leucine-rich Repeat Variant"/>
    <property type="match status" value="1"/>
</dbReference>
<dbReference type="Pfam" id="PF12612">
    <property type="entry name" value="TFCD_C"/>
    <property type="match status" value="1"/>
</dbReference>
<evidence type="ECO:0000313" key="6">
    <source>
        <dbReference type="Proteomes" id="UP000799537"/>
    </source>
</evidence>
<evidence type="ECO:0000313" key="5">
    <source>
        <dbReference type="EMBL" id="KAF2166050.1"/>
    </source>
</evidence>
<dbReference type="PANTHER" id="PTHR12658">
    <property type="entry name" value="BETA-TUBULIN COFACTOR D"/>
    <property type="match status" value="1"/>
</dbReference>
<accession>A0A6A6CIM7</accession>
<dbReference type="Pfam" id="PF25767">
    <property type="entry name" value="ARM_TBCD_2nd"/>
    <property type="match status" value="1"/>
</dbReference>
<dbReference type="AlphaFoldDB" id="A0A6A6CIM7"/>